<keyword evidence="2" id="KW-1185">Reference proteome</keyword>
<dbReference type="Proteomes" id="UP001232148">
    <property type="component" value="Unassembled WGS sequence"/>
</dbReference>
<dbReference type="EMBL" id="MU842815">
    <property type="protein sequence ID" value="KAK2034306.1"/>
    <property type="molecule type" value="Genomic_DNA"/>
</dbReference>
<organism evidence="1 2">
    <name type="scientific">Colletotrichum zoysiae</name>
    <dbReference type="NCBI Taxonomy" id="1216348"/>
    <lineage>
        <taxon>Eukaryota</taxon>
        <taxon>Fungi</taxon>
        <taxon>Dikarya</taxon>
        <taxon>Ascomycota</taxon>
        <taxon>Pezizomycotina</taxon>
        <taxon>Sordariomycetes</taxon>
        <taxon>Hypocreomycetidae</taxon>
        <taxon>Glomerellales</taxon>
        <taxon>Glomerellaceae</taxon>
        <taxon>Colletotrichum</taxon>
        <taxon>Colletotrichum graminicola species complex</taxon>
    </lineage>
</organism>
<dbReference type="AlphaFoldDB" id="A0AAD9HS67"/>
<accession>A0AAD9HS67</accession>
<evidence type="ECO:0000313" key="2">
    <source>
        <dbReference type="Proteomes" id="UP001232148"/>
    </source>
</evidence>
<sequence length="264" mass="28950">MNLPLGQNMPVDDIQPEQVQLGGTYVDTVVAVSEELGHMKDLLPLVKLLSLVYKMRSPSPDEESHMKALMRTLSGDALNKTTTDRHPQGFTRHEIVQSFHRLLGPVLTGLAGLGDLEQTVGAGRDPESFRQFWALDDRNLLTDAMAGSGAFAVTSEMGVNFLDTFVKDKSRRLALTQDHGALVLVSNRTRVGDEVWRMSPSSSLVVVRREGRPDMHSMDMSVLGEAYSHGFAKGRSPKGCRQDYYDMEFLTSSVAVGLAGGVPM</sequence>
<name>A0AAD9HS67_9PEZI</name>
<evidence type="ECO:0000313" key="1">
    <source>
        <dbReference type="EMBL" id="KAK2034306.1"/>
    </source>
</evidence>
<comment type="caution">
    <text evidence="1">The sequence shown here is derived from an EMBL/GenBank/DDBJ whole genome shotgun (WGS) entry which is preliminary data.</text>
</comment>
<gene>
    <name evidence="1" type="ORF">LX32DRAFT_419204</name>
</gene>
<proteinExistence type="predicted"/>
<protein>
    <submittedName>
        <fullName evidence="1">Uncharacterized protein</fullName>
    </submittedName>
</protein>
<reference evidence="1" key="1">
    <citation type="submission" date="2021-06" db="EMBL/GenBank/DDBJ databases">
        <title>Comparative genomics, transcriptomics and evolutionary studies reveal genomic signatures of adaptation to plant cell wall in hemibiotrophic fungi.</title>
        <authorList>
            <consortium name="DOE Joint Genome Institute"/>
            <person name="Baroncelli R."/>
            <person name="Diaz J.F."/>
            <person name="Benocci T."/>
            <person name="Peng M."/>
            <person name="Battaglia E."/>
            <person name="Haridas S."/>
            <person name="Andreopoulos W."/>
            <person name="Labutti K."/>
            <person name="Pangilinan J."/>
            <person name="Floch G.L."/>
            <person name="Makela M.R."/>
            <person name="Henrissat B."/>
            <person name="Grigoriev I.V."/>
            <person name="Crouch J.A."/>
            <person name="De Vries R.P."/>
            <person name="Sukno S.A."/>
            <person name="Thon M.R."/>
        </authorList>
    </citation>
    <scope>NUCLEOTIDE SEQUENCE</scope>
    <source>
        <strain evidence="1">MAFF235873</strain>
    </source>
</reference>